<dbReference type="Gene3D" id="1.20.5.110">
    <property type="match status" value="1"/>
</dbReference>
<keyword evidence="17" id="KW-1185">Reference proteome</keyword>
<evidence type="ECO:0000256" key="10">
    <source>
        <dbReference type="ARBA" id="ARBA00023054"/>
    </source>
</evidence>
<dbReference type="OrthoDB" id="435607at2759"/>
<dbReference type="InterPro" id="IPR040463">
    <property type="entry name" value="BAP29/BAP31_N"/>
</dbReference>
<dbReference type="Pfam" id="PF05529">
    <property type="entry name" value="Bap31"/>
    <property type="match status" value="1"/>
</dbReference>
<evidence type="ECO:0000259" key="15">
    <source>
        <dbReference type="Pfam" id="PF18035"/>
    </source>
</evidence>
<keyword evidence="11 12" id="KW-0472">Membrane</keyword>
<comment type="caution">
    <text evidence="16">The sequence shown here is derived from an EMBL/GenBank/DDBJ whole genome shotgun (WGS) entry which is preliminary data.</text>
</comment>
<evidence type="ECO:0000256" key="9">
    <source>
        <dbReference type="ARBA" id="ARBA00022989"/>
    </source>
</evidence>
<comment type="subcellular location">
    <subcellularLocation>
        <location evidence="1 12">Endoplasmic reticulum membrane</location>
        <topology evidence="1 12">Multi-pass membrane protein</topology>
    </subcellularLocation>
</comment>
<feature type="transmembrane region" description="Helical" evidence="12">
    <location>
        <begin position="47"/>
        <end position="67"/>
    </location>
</feature>
<dbReference type="GO" id="GO:0006886">
    <property type="term" value="P:intracellular protein transport"/>
    <property type="evidence" value="ECO:0007669"/>
    <property type="project" value="UniProtKB-UniRule"/>
</dbReference>
<dbReference type="InterPro" id="IPR008417">
    <property type="entry name" value="BAP29/BAP31"/>
</dbReference>
<dbReference type="GO" id="GO:0005789">
    <property type="term" value="C:endoplasmic reticulum membrane"/>
    <property type="evidence" value="ECO:0007669"/>
    <property type="project" value="UniProtKB-SubCell"/>
</dbReference>
<reference evidence="16 17" key="1">
    <citation type="submission" date="2019-04" db="EMBL/GenBank/DDBJ databases">
        <title>Draft genome of the big-headed turtle Platysternon megacephalum.</title>
        <authorList>
            <person name="Gong S."/>
        </authorList>
    </citation>
    <scope>NUCLEOTIDE SEQUENCE [LARGE SCALE GENOMIC DNA]</scope>
    <source>
        <strain evidence="16">DO16091913</strain>
        <tissue evidence="16">Muscle</tissue>
    </source>
</reference>
<dbReference type="STRING" id="55544.A0A4D9EA14"/>
<gene>
    <name evidence="16" type="ORF">DR999_PMT10366</name>
</gene>
<feature type="domain" description="Bap31/Bap29 cytoplasmic coiled-coil" evidence="15">
    <location>
        <begin position="201"/>
        <end position="251"/>
    </location>
</feature>
<evidence type="ECO:0000256" key="11">
    <source>
        <dbReference type="ARBA" id="ARBA00023136"/>
    </source>
</evidence>
<keyword evidence="5" id="KW-0053">Apoptosis</keyword>
<keyword evidence="3 12" id="KW-0813">Transport</keyword>
<dbReference type="Proteomes" id="UP000297703">
    <property type="component" value="Unassembled WGS sequence"/>
</dbReference>
<evidence type="ECO:0000256" key="12">
    <source>
        <dbReference type="RuleBase" id="RU367026"/>
    </source>
</evidence>
<sequence length="265" mass="30583">MTFQWTAVATFLYTEIGVILLLCVPFISPLRWQKIFMIPLWNKIANYWNKAFLTIIVLLIVLFLDAIREVKKYSTAQGTEKAANINPNAYDHIQMKLFRSQRNLYISGFSLFLWLVLRRTVTLITQLAKEMGIQVAMEIQVANTNEAARKYMEENEKLQQDIIGSTELECMEDLQGTIALNEKGKCENEQALEEDNKKLRKETEKLKAELKKTSNALSKATNEVTAVKKQSEGLKREYDRLMKEHERLQVGGCGSLHEQNVLKLY</sequence>
<evidence type="ECO:0000256" key="13">
    <source>
        <dbReference type="SAM" id="Coils"/>
    </source>
</evidence>
<dbReference type="GO" id="GO:0006915">
    <property type="term" value="P:apoptotic process"/>
    <property type="evidence" value="ECO:0007669"/>
    <property type="project" value="UniProtKB-KW"/>
</dbReference>
<proteinExistence type="inferred from homology"/>
<dbReference type="InterPro" id="IPR041672">
    <property type="entry name" value="Bap31/Bap29_C"/>
</dbReference>
<evidence type="ECO:0000256" key="8">
    <source>
        <dbReference type="ARBA" id="ARBA00022927"/>
    </source>
</evidence>
<keyword evidence="9 12" id="KW-1133">Transmembrane helix</keyword>
<name>A0A4D9EA14_9SAUR</name>
<accession>A0A4D9EA14</accession>
<evidence type="ECO:0000256" key="1">
    <source>
        <dbReference type="ARBA" id="ARBA00004477"/>
    </source>
</evidence>
<protein>
    <recommendedName>
        <fullName evidence="12">Endoplasmic reticulum transmembrane protein</fullName>
    </recommendedName>
</protein>
<comment type="function">
    <text evidence="12">May play a role in anterograde transport of membrane proteins from the endoplasmic reticulum to the Golgi.</text>
</comment>
<keyword evidence="7 12" id="KW-0931">ER-Golgi transport</keyword>
<dbReference type="GO" id="GO:0006888">
    <property type="term" value="P:endoplasmic reticulum to Golgi vesicle-mediated transport"/>
    <property type="evidence" value="ECO:0007669"/>
    <property type="project" value="UniProtKB-UniRule"/>
</dbReference>
<keyword evidence="10 13" id="KW-0175">Coiled coil</keyword>
<evidence type="ECO:0000256" key="5">
    <source>
        <dbReference type="ARBA" id="ARBA00022703"/>
    </source>
</evidence>
<dbReference type="AlphaFoldDB" id="A0A4D9EA14"/>
<evidence type="ECO:0000313" key="17">
    <source>
        <dbReference type="Proteomes" id="UP000297703"/>
    </source>
</evidence>
<dbReference type="EMBL" id="QXTE01000092">
    <property type="protein sequence ID" value="TFK06897.1"/>
    <property type="molecule type" value="Genomic_DNA"/>
</dbReference>
<dbReference type="FunFam" id="1.20.5.110:FF:000011">
    <property type="entry name" value="B-cell receptor-associated protein 29"/>
    <property type="match status" value="1"/>
</dbReference>
<keyword evidence="6 12" id="KW-0256">Endoplasmic reticulum</keyword>
<organism evidence="16 17">
    <name type="scientific">Platysternon megacephalum</name>
    <name type="common">big-headed turtle</name>
    <dbReference type="NCBI Taxonomy" id="55544"/>
    <lineage>
        <taxon>Eukaryota</taxon>
        <taxon>Metazoa</taxon>
        <taxon>Chordata</taxon>
        <taxon>Craniata</taxon>
        <taxon>Vertebrata</taxon>
        <taxon>Euteleostomi</taxon>
        <taxon>Archelosauria</taxon>
        <taxon>Testudinata</taxon>
        <taxon>Testudines</taxon>
        <taxon>Cryptodira</taxon>
        <taxon>Durocryptodira</taxon>
        <taxon>Testudinoidea</taxon>
        <taxon>Platysternidae</taxon>
        <taxon>Platysternon</taxon>
    </lineage>
</organism>
<feature type="coiled-coil region" evidence="13">
    <location>
        <begin position="189"/>
        <end position="251"/>
    </location>
</feature>
<feature type="transmembrane region" description="Helical" evidence="12">
    <location>
        <begin position="7"/>
        <end position="27"/>
    </location>
</feature>
<evidence type="ECO:0000256" key="2">
    <source>
        <dbReference type="ARBA" id="ARBA00007956"/>
    </source>
</evidence>
<dbReference type="Pfam" id="PF18035">
    <property type="entry name" value="Bap31_Bap29_C"/>
    <property type="match status" value="1"/>
</dbReference>
<evidence type="ECO:0000313" key="16">
    <source>
        <dbReference type="EMBL" id="TFK06897.1"/>
    </source>
</evidence>
<evidence type="ECO:0000256" key="6">
    <source>
        <dbReference type="ARBA" id="ARBA00022824"/>
    </source>
</evidence>
<keyword evidence="8 12" id="KW-0653">Protein transport</keyword>
<keyword evidence="4 12" id="KW-0812">Transmembrane</keyword>
<evidence type="ECO:0000256" key="7">
    <source>
        <dbReference type="ARBA" id="ARBA00022892"/>
    </source>
</evidence>
<dbReference type="GO" id="GO:0070973">
    <property type="term" value="P:protein localization to endoplasmic reticulum exit site"/>
    <property type="evidence" value="ECO:0007669"/>
    <property type="project" value="UniProtKB-UniRule"/>
</dbReference>
<feature type="transmembrane region" description="Helical" evidence="12">
    <location>
        <begin position="104"/>
        <end position="121"/>
    </location>
</feature>
<evidence type="ECO:0000259" key="14">
    <source>
        <dbReference type="Pfam" id="PF05529"/>
    </source>
</evidence>
<evidence type="ECO:0000256" key="3">
    <source>
        <dbReference type="ARBA" id="ARBA00022448"/>
    </source>
</evidence>
<dbReference type="PANTHER" id="PTHR12701">
    <property type="entry name" value="BCR-ASSOCIATED PROTEIN, BAP"/>
    <property type="match status" value="1"/>
</dbReference>
<reference evidence="16 17" key="2">
    <citation type="submission" date="2019-04" db="EMBL/GenBank/DDBJ databases">
        <title>The genome sequence of big-headed turtle.</title>
        <authorList>
            <person name="Gong S."/>
        </authorList>
    </citation>
    <scope>NUCLEOTIDE SEQUENCE [LARGE SCALE GENOMIC DNA]</scope>
    <source>
        <strain evidence="16">DO16091913</strain>
        <tissue evidence="16">Muscle</tissue>
    </source>
</reference>
<comment type="similarity">
    <text evidence="2 12">Belongs to the BCAP29/BCAP31 family.</text>
</comment>
<feature type="domain" description="BAP29/BAP31 transmembrane" evidence="14">
    <location>
        <begin position="1"/>
        <end position="130"/>
    </location>
</feature>
<dbReference type="PANTHER" id="PTHR12701:SF5">
    <property type="entry name" value="B-CELL RECEPTOR-ASSOCIATED PROTEIN 29"/>
    <property type="match status" value="1"/>
</dbReference>
<evidence type="ECO:0000256" key="4">
    <source>
        <dbReference type="ARBA" id="ARBA00022692"/>
    </source>
</evidence>